<protein>
    <submittedName>
        <fullName evidence="1">Uncharacterized protein</fullName>
    </submittedName>
</protein>
<name>A0AAP2GS67_9BACT</name>
<dbReference type="AlphaFoldDB" id="A0AAP2GS67"/>
<gene>
    <name evidence="1" type="ORF">KK083_28220</name>
</gene>
<proteinExistence type="predicted"/>
<dbReference type="RefSeq" id="WP_254169498.1">
    <property type="nucleotide sequence ID" value="NZ_JAHESF010000048.1"/>
</dbReference>
<dbReference type="Proteomes" id="UP001319200">
    <property type="component" value="Unassembled WGS sequence"/>
</dbReference>
<accession>A0AAP2GS67</accession>
<reference evidence="1 2" key="1">
    <citation type="submission" date="2021-05" db="EMBL/GenBank/DDBJ databases">
        <title>A Polyphasic approach of four new species of the genus Ohtaekwangia: Ohtaekwangia histidinii sp. nov., Ohtaekwangia cretensis sp. nov., Ohtaekwangia indiensis sp. nov., Ohtaekwangia reichenbachii sp. nov. from diverse environment.</title>
        <authorList>
            <person name="Octaviana S."/>
        </authorList>
    </citation>
    <scope>NUCLEOTIDE SEQUENCE [LARGE SCALE GENOMIC DNA]</scope>
    <source>
        <strain evidence="1 2">PWU4</strain>
    </source>
</reference>
<comment type="caution">
    <text evidence="1">The sequence shown here is derived from an EMBL/GenBank/DDBJ whole genome shotgun (WGS) entry which is preliminary data.</text>
</comment>
<dbReference type="EMBL" id="JAHESF010000048">
    <property type="protein sequence ID" value="MBT1700810.1"/>
    <property type="molecule type" value="Genomic_DNA"/>
</dbReference>
<evidence type="ECO:0000313" key="1">
    <source>
        <dbReference type="EMBL" id="MBT1700810.1"/>
    </source>
</evidence>
<sequence>MPTKTKSGSESQVKRTAVRDYGNDPFFVKKAEKSKAFLEKNGFPEALLNRKKALKKA</sequence>
<organism evidence="1 2">
    <name type="scientific">Chryseosolibacter histidini</name>
    <dbReference type="NCBI Taxonomy" id="2782349"/>
    <lineage>
        <taxon>Bacteria</taxon>
        <taxon>Pseudomonadati</taxon>
        <taxon>Bacteroidota</taxon>
        <taxon>Cytophagia</taxon>
        <taxon>Cytophagales</taxon>
        <taxon>Chryseotaleaceae</taxon>
        <taxon>Chryseosolibacter</taxon>
    </lineage>
</organism>
<evidence type="ECO:0000313" key="2">
    <source>
        <dbReference type="Proteomes" id="UP001319200"/>
    </source>
</evidence>
<keyword evidence="2" id="KW-1185">Reference proteome</keyword>